<evidence type="ECO:0000313" key="8">
    <source>
        <dbReference type="EMBL" id="CAF0786659.1"/>
    </source>
</evidence>
<dbReference type="InterPro" id="IPR036259">
    <property type="entry name" value="MFS_trans_sf"/>
</dbReference>
<evidence type="ECO:0000256" key="4">
    <source>
        <dbReference type="ARBA" id="ARBA00022692"/>
    </source>
</evidence>
<dbReference type="AlphaFoldDB" id="A0A814EFE9"/>
<dbReference type="EMBL" id="CAJNOH010000032">
    <property type="protein sequence ID" value="CAF0786659.1"/>
    <property type="molecule type" value="Genomic_DNA"/>
</dbReference>
<comment type="caution">
    <text evidence="9">The sequence shown here is derived from an EMBL/GenBank/DDBJ whole genome shotgun (WGS) entry which is preliminary data.</text>
</comment>
<evidence type="ECO:0008006" key="11">
    <source>
        <dbReference type="Google" id="ProtNLM"/>
    </source>
</evidence>
<dbReference type="PANTHER" id="PTHR10332">
    <property type="entry name" value="EQUILIBRATIVE NUCLEOSIDE TRANSPORTER"/>
    <property type="match status" value="1"/>
</dbReference>
<keyword evidence="3" id="KW-0813">Transport</keyword>
<name>A0A814EFE9_9BILA</name>
<dbReference type="Proteomes" id="UP000663854">
    <property type="component" value="Unassembled WGS sequence"/>
</dbReference>
<accession>A0A814EFE9</accession>
<dbReference type="Pfam" id="PF01733">
    <property type="entry name" value="Nucleoside_tran"/>
    <property type="match status" value="1"/>
</dbReference>
<keyword evidence="5 7" id="KW-1133">Transmembrane helix</keyword>
<feature type="transmembrane region" description="Helical" evidence="7">
    <location>
        <begin position="357"/>
        <end position="379"/>
    </location>
</feature>
<organism evidence="9 10">
    <name type="scientific">Rotaria sordida</name>
    <dbReference type="NCBI Taxonomy" id="392033"/>
    <lineage>
        <taxon>Eukaryota</taxon>
        <taxon>Metazoa</taxon>
        <taxon>Spiralia</taxon>
        <taxon>Gnathifera</taxon>
        <taxon>Rotifera</taxon>
        <taxon>Eurotatoria</taxon>
        <taxon>Bdelloidea</taxon>
        <taxon>Philodinida</taxon>
        <taxon>Philodinidae</taxon>
        <taxon>Rotaria</taxon>
    </lineage>
</organism>
<keyword evidence="6 7" id="KW-0472">Membrane</keyword>
<evidence type="ECO:0000256" key="1">
    <source>
        <dbReference type="ARBA" id="ARBA00004141"/>
    </source>
</evidence>
<gene>
    <name evidence="9" type="ORF">JXQ802_LOCUS12693</name>
    <name evidence="8" type="ORF">PYM288_LOCUS3910</name>
</gene>
<keyword evidence="10" id="KW-1185">Reference proteome</keyword>
<proteinExistence type="inferred from homology"/>
<comment type="subcellular location">
    <subcellularLocation>
        <location evidence="1">Membrane</location>
        <topology evidence="1">Multi-pass membrane protein</topology>
    </subcellularLocation>
</comment>
<comment type="similarity">
    <text evidence="2">Belongs to the SLC29A/ENT transporter (TC 2.A.57) family.</text>
</comment>
<sequence length="492" mass="56379">MHTPINQACISNNAIPLIGSIYNRTGSYLAFVWLGLGVLLPFNFFIVADPYFRHKLHNTAIPNASISHLELSYENIVTLCSSLTNIITIILVTFIFVPYIHKYRIYTSLCGITICLSVCLSFVFINVENWRVIFFIITMILVVIQSVCSTVLLNCFYSLASTLPSRYIQGFVSGQSLGGLFVIICSIISILVSSHVATSAAIYFFIAIIVIILNIIVYYFLEKTHLFQIYTSAIQEVNNQYEPLYHESLSSSSYNDSHHLTVSITSLAIRQRLYVAYQYTKWNFYGILLTFMSTLSIFPAYLSKIQPSYPSINYSNILWTERLYVQVMTFLLFYIGDTFGRMISLKIRLPSLLHPRTLFFICLTRFIFIFLFGFCNFPNTNGYPYLFKNDFIYALLVLTFAISHGYCNSINMIYAPRRVPAQLSSTAGALMMMALTAGTCIGSLLSYGVVAVYEKKRQQESKIYLFFFTYLSSSTIIKKTQKLNHFYFYRYN</sequence>
<feature type="transmembrane region" description="Helical" evidence="7">
    <location>
        <begin position="177"/>
        <end position="196"/>
    </location>
</feature>
<evidence type="ECO:0000313" key="10">
    <source>
        <dbReference type="Proteomes" id="UP000663870"/>
    </source>
</evidence>
<feature type="transmembrane region" description="Helical" evidence="7">
    <location>
        <begin position="202"/>
        <end position="221"/>
    </location>
</feature>
<feature type="transmembrane region" description="Helical" evidence="7">
    <location>
        <begin position="282"/>
        <end position="303"/>
    </location>
</feature>
<dbReference type="PRINTS" id="PR01130">
    <property type="entry name" value="DERENTRNSPRT"/>
</dbReference>
<feature type="transmembrane region" description="Helical" evidence="7">
    <location>
        <begin position="427"/>
        <end position="449"/>
    </location>
</feature>
<keyword evidence="4 7" id="KW-0812">Transmembrane</keyword>
<dbReference type="EMBL" id="CAJNOL010000264">
    <property type="protein sequence ID" value="CAF0971543.1"/>
    <property type="molecule type" value="Genomic_DNA"/>
</dbReference>
<evidence type="ECO:0000256" key="7">
    <source>
        <dbReference type="SAM" id="Phobius"/>
    </source>
</evidence>
<feature type="transmembrane region" description="Helical" evidence="7">
    <location>
        <begin position="28"/>
        <end position="48"/>
    </location>
</feature>
<protein>
    <recommendedName>
        <fullName evidence="11">Equilibrative nucleoside transporter 1</fullName>
    </recommendedName>
</protein>
<evidence type="ECO:0000256" key="2">
    <source>
        <dbReference type="ARBA" id="ARBA00007965"/>
    </source>
</evidence>
<feature type="transmembrane region" description="Helical" evidence="7">
    <location>
        <begin position="391"/>
        <end position="415"/>
    </location>
</feature>
<dbReference type="SUPFAM" id="SSF103473">
    <property type="entry name" value="MFS general substrate transporter"/>
    <property type="match status" value="1"/>
</dbReference>
<dbReference type="PANTHER" id="PTHR10332:SF88">
    <property type="entry name" value="EQUILIBRATIVE NUCLEOSIDE TRANSPORTER 1, ISOFORM A"/>
    <property type="match status" value="1"/>
</dbReference>
<dbReference type="GO" id="GO:0005886">
    <property type="term" value="C:plasma membrane"/>
    <property type="evidence" value="ECO:0007669"/>
    <property type="project" value="TreeGrafter"/>
</dbReference>
<feature type="transmembrane region" description="Helical" evidence="7">
    <location>
        <begin position="76"/>
        <end position="97"/>
    </location>
</feature>
<dbReference type="PIRSF" id="PIRSF016379">
    <property type="entry name" value="ENT"/>
    <property type="match status" value="1"/>
</dbReference>
<reference evidence="9" key="1">
    <citation type="submission" date="2021-02" db="EMBL/GenBank/DDBJ databases">
        <authorList>
            <person name="Nowell W R."/>
        </authorList>
    </citation>
    <scope>NUCLEOTIDE SEQUENCE</scope>
</reference>
<feature type="transmembrane region" description="Helical" evidence="7">
    <location>
        <begin position="133"/>
        <end position="157"/>
    </location>
</feature>
<evidence type="ECO:0000256" key="5">
    <source>
        <dbReference type="ARBA" id="ARBA00022989"/>
    </source>
</evidence>
<dbReference type="GO" id="GO:0005337">
    <property type="term" value="F:nucleoside transmembrane transporter activity"/>
    <property type="evidence" value="ECO:0007669"/>
    <property type="project" value="InterPro"/>
</dbReference>
<evidence type="ECO:0000256" key="6">
    <source>
        <dbReference type="ARBA" id="ARBA00023136"/>
    </source>
</evidence>
<dbReference type="Proteomes" id="UP000663870">
    <property type="component" value="Unassembled WGS sequence"/>
</dbReference>
<evidence type="ECO:0000313" key="9">
    <source>
        <dbReference type="EMBL" id="CAF0971543.1"/>
    </source>
</evidence>
<evidence type="ECO:0000256" key="3">
    <source>
        <dbReference type="ARBA" id="ARBA00022448"/>
    </source>
</evidence>
<feature type="transmembrane region" description="Helical" evidence="7">
    <location>
        <begin position="323"/>
        <end position="345"/>
    </location>
</feature>
<feature type="transmembrane region" description="Helical" evidence="7">
    <location>
        <begin position="109"/>
        <end position="127"/>
    </location>
</feature>
<dbReference type="InterPro" id="IPR002259">
    <property type="entry name" value="Eqnu_transpt"/>
</dbReference>